<protein>
    <submittedName>
        <fullName evidence="1">Uncharacterized protein</fullName>
    </submittedName>
</protein>
<dbReference type="Proteomes" id="UP000574761">
    <property type="component" value="Unassembled WGS sequence"/>
</dbReference>
<dbReference type="EMBL" id="JACIEE010000011">
    <property type="protein sequence ID" value="MBB3979514.1"/>
    <property type="molecule type" value="Genomic_DNA"/>
</dbReference>
<organism evidence="1 2">
    <name type="scientific">Mycoplana azooxidifex</name>
    <dbReference type="NCBI Taxonomy" id="1636188"/>
    <lineage>
        <taxon>Bacteria</taxon>
        <taxon>Pseudomonadati</taxon>
        <taxon>Pseudomonadota</taxon>
        <taxon>Alphaproteobacteria</taxon>
        <taxon>Hyphomicrobiales</taxon>
        <taxon>Rhizobiaceae</taxon>
        <taxon>Mycoplana</taxon>
    </lineage>
</organism>
<proteinExistence type="predicted"/>
<sequence length="109" mass="12297">MVDLHLFGRGIVGGDELDDGAAQERADLDVARNERTRDRRVFAADRDRDGDSRGARCPDARQRDRLELDAVAGRISESAGRFIKVDGAFEMKMRDCQTLRKIFPTVRAF</sequence>
<evidence type="ECO:0000313" key="2">
    <source>
        <dbReference type="Proteomes" id="UP000574761"/>
    </source>
</evidence>
<name>A0A7W6DI92_9HYPH</name>
<gene>
    <name evidence="1" type="ORF">GGQ64_004756</name>
</gene>
<comment type="caution">
    <text evidence="1">The sequence shown here is derived from an EMBL/GenBank/DDBJ whole genome shotgun (WGS) entry which is preliminary data.</text>
</comment>
<evidence type="ECO:0000313" key="1">
    <source>
        <dbReference type="EMBL" id="MBB3979514.1"/>
    </source>
</evidence>
<reference evidence="1 2" key="1">
    <citation type="submission" date="2020-08" db="EMBL/GenBank/DDBJ databases">
        <title>Genomic Encyclopedia of Type Strains, Phase IV (KMG-IV): sequencing the most valuable type-strain genomes for metagenomic binning, comparative biology and taxonomic classification.</title>
        <authorList>
            <person name="Goeker M."/>
        </authorList>
    </citation>
    <scope>NUCLEOTIDE SEQUENCE [LARGE SCALE GENOMIC DNA]</scope>
    <source>
        <strain evidence="1 2">DSM 100211</strain>
    </source>
</reference>
<accession>A0A7W6DI92</accession>
<dbReference type="AlphaFoldDB" id="A0A7W6DI92"/>
<keyword evidence="2" id="KW-1185">Reference proteome</keyword>
<dbReference type="RefSeq" id="WP_183807746.1">
    <property type="nucleotide sequence ID" value="NZ_JACIEE010000011.1"/>
</dbReference>